<feature type="domain" description="Polysaccharide chain length determinant N-terminal" evidence="7">
    <location>
        <begin position="17"/>
        <end position="75"/>
    </location>
</feature>
<comment type="subcellular location">
    <subcellularLocation>
        <location evidence="1">Cell membrane</location>
        <topology evidence="1">Multi-pass membrane protein</topology>
    </subcellularLocation>
</comment>
<dbReference type="InterPro" id="IPR003856">
    <property type="entry name" value="LPS_length_determ_N"/>
</dbReference>
<feature type="transmembrane region" description="Helical" evidence="6">
    <location>
        <begin position="332"/>
        <end position="351"/>
    </location>
</feature>
<evidence type="ECO:0000256" key="2">
    <source>
        <dbReference type="ARBA" id="ARBA00022475"/>
    </source>
</evidence>
<evidence type="ECO:0000259" key="8">
    <source>
        <dbReference type="Pfam" id="PF13807"/>
    </source>
</evidence>
<dbReference type="Pfam" id="PF13807">
    <property type="entry name" value="GNVR"/>
    <property type="match status" value="1"/>
</dbReference>
<sequence length="361" mass="40754">MESQNKHIAKNDLEVAIDLSVFLKSLKKHRLLIIVIALLFGITGAVIGLLTPNEFVSEVKLLPELESKDGVGGLGKFKSLAGLAGIDLGSMSSSEAIRPDLYPNIIQSTPFMLEALKKKIFIKKSRNYQSIYEYLRHQRENTLYYKILGDSDDGYENNQTLLQQSITSGALSLNKKETIIIKELQKRIGAAIDKKSGVISISAKMTDPIAAANLATFAQEYLTRYITNYRTEKTRKEITFLENRVSDAKKRYDGSLFNLSNYQDKNRGLFLNVAKDQEKKLQYDVDLSFNLYSELSRQLEEAKVKIQKEAPVFKVLEPAQIPLKKSEPKRSVMVIGFILLGAFLSTIYVFFKSINFSSILK</sequence>
<organism evidence="9 10">
    <name type="scientific">Pseudarcicella hirudinis</name>
    <dbReference type="NCBI Taxonomy" id="1079859"/>
    <lineage>
        <taxon>Bacteria</taxon>
        <taxon>Pseudomonadati</taxon>
        <taxon>Bacteroidota</taxon>
        <taxon>Cytophagia</taxon>
        <taxon>Cytophagales</taxon>
        <taxon>Flectobacillaceae</taxon>
        <taxon>Pseudarcicella</taxon>
    </lineage>
</organism>
<keyword evidence="4 6" id="KW-1133">Transmembrane helix</keyword>
<evidence type="ECO:0000256" key="5">
    <source>
        <dbReference type="ARBA" id="ARBA00023136"/>
    </source>
</evidence>
<dbReference type="AlphaFoldDB" id="A0A1I5VVD7"/>
<dbReference type="OrthoDB" id="1522571at2"/>
<dbReference type="RefSeq" id="WP_092018287.1">
    <property type="nucleotide sequence ID" value="NZ_FOXH01000010.1"/>
</dbReference>
<keyword evidence="9" id="KW-0808">Transferase</keyword>
<keyword evidence="9" id="KW-0418">Kinase</keyword>
<proteinExistence type="predicted"/>
<evidence type="ECO:0000313" key="10">
    <source>
        <dbReference type="Proteomes" id="UP000199306"/>
    </source>
</evidence>
<evidence type="ECO:0000256" key="4">
    <source>
        <dbReference type="ARBA" id="ARBA00022989"/>
    </source>
</evidence>
<accession>A0A1I5VVD7</accession>
<feature type="domain" description="Tyrosine-protein kinase G-rich" evidence="8">
    <location>
        <begin position="280"/>
        <end position="353"/>
    </location>
</feature>
<reference evidence="9 10" key="1">
    <citation type="submission" date="2016-10" db="EMBL/GenBank/DDBJ databases">
        <authorList>
            <person name="de Groot N.N."/>
        </authorList>
    </citation>
    <scope>NUCLEOTIDE SEQUENCE [LARGE SCALE GENOMIC DNA]</scope>
    <source>
        <strain evidence="10">E92,LMG 26720,CCM 7988</strain>
    </source>
</reference>
<name>A0A1I5VVD7_9BACT</name>
<keyword evidence="5 6" id="KW-0472">Membrane</keyword>
<feature type="transmembrane region" description="Helical" evidence="6">
    <location>
        <begin position="31"/>
        <end position="50"/>
    </location>
</feature>
<evidence type="ECO:0000256" key="6">
    <source>
        <dbReference type="SAM" id="Phobius"/>
    </source>
</evidence>
<dbReference type="EMBL" id="FOXH01000010">
    <property type="protein sequence ID" value="SFQ11410.1"/>
    <property type="molecule type" value="Genomic_DNA"/>
</dbReference>
<evidence type="ECO:0000313" key="9">
    <source>
        <dbReference type="EMBL" id="SFQ11410.1"/>
    </source>
</evidence>
<dbReference type="PANTHER" id="PTHR32309:SF13">
    <property type="entry name" value="FERRIC ENTEROBACTIN TRANSPORT PROTEIN FEPE"/>
    <property type="match status" value="1"/>
</dbReference>
<dbReference type="PANTHER" id="PTHR32309">
    <property type="entry name" value="TYROSINE-PROTEIN KINASE"/>
    <property type="match status" value="1"/>
</dbReference>
<evidence type="ECO:0000259" key="7">
    <source>
        <dbReference type="Pfam" id="PF02706"/>
    </source>
</evidence>
<dbReference type="Proteomes" id="UP000199306">
    <property type="component" value="Unassembled WGS sequence"/>
</dbReference>
<dbReference type="GO" id="GO:0004713">
    <property type="term" value="F:protein tyrosine kinase activity"/>
    <property type="evidence" value="ECO:0007669"/>
    <property type="project" value="TreeGrafter"/>
</dbReference>
<dbReference type="Pfam" id="PF02706">
    <property type="entry name" value="Wzz"/>
    <property type="match status" value="1"/>
</dbReference>
<dbReference type="GO" id="GO:0005886">
    <property type="term" value="C:plasma membrane"/>
    <property type="evidence" value="ECO:0007669"/>
    <property type="project" value="UniProtKB-SubCell"/>
</dbReference>
<evidence type="ECO:0000256" key="1">
    <source>
        <dbReference type="ARBA" id="ARBA00004651"/>
    </source>
</evidence>
<gene>
    <name evidence="9" type="ORF">SAMN04515674_11081</name>
</gene>
<dbReference type="STRING" id="1079859.SAMN04515674_11081"/>
<evidence type="ECO:0000256" key="3">
    <source>
        <dbReference type="ARBA" id="ARBA00022692"/>
    </source>
</evidence>
<keyword evidence="3 6" id="KW-0812">Transmembrane</keyword>
<dbReference type="InterPro" id="IPR032807">
    <property type="entry name" value="GNVR"/>
</dbReference>
<keyword evidence="10" id="KW-1185">Reference proteome</keyword>
<protein>
    <submittedName>
        <fullName evidence="9">G-rich domain on putative tyrosine kinase</fullName>
    </submittedName>
</protein>
<keyword evidence="2" id="KW-1003">Cell membrane</keyword>
<dbReference type="InterPro" id="IPR050445">
    <property type="entry name" value="Bact_polysacc_biosynth/exp"/>
</dbReference>